<name>A0A1G4R897_9BACL</name>
<evidence type="ECO:0000256" key="1">
    <source>
        <dbReference type="SAM" id="SignalP"/>
    </source>
</evidence>
<evidence type="ECO:0000313" key="3">
    <source>
        <dbReference type="Proteomes" id="UP000198601"/>
    </source>
</evidence>
<sequence>MFKSVYYLFLGAIIMLTSACQTSVPTPKDVKEPMKQEAIASDEKISKQVNYMKSNLKLGMTQEEVRSLLGDKFIDVEDNGDLENGGDSFWLYSFFKQDDYKSPFPDYVVDKDGLKERKVGADLFIAWKNKKVHLYSISYVHGSDNQVHQYVIRPDGTKEEGPIS</sequence>
<accession>A0A1G4R897</accession>
<dbReference type="OrthoDB" id="337615at2"/>
<dbReference type="STRING" id="624147.SAMN04487970_101299"/>
<dbReference type="EMBL" id="FMTT01000012">
    <property type="protein sequence ID" value="SCW52459.1"/>
    <property type="molecule type" value="Genomic_DNA"/>
</dbReference>
<evidence type="ECO:0000313" key="2">
    <source>
        <dbReference type="EMBL" id="SCW52459.1"/>
    </source>
</evidence>
<protein>
    <recommendedName>
        <fullName evidence="4">SmpA / OmlA family protein</fullName>
    </recommendedName>
</protein>
<feature type="signal peptide" evidence="1">
    <location>
        <begin position="1"/>
        <end position="19"/>
    </location>
</feature>
<proteinExistence type="predicted"/>
<organism evidence="2 3">
    <name type="scientific">Paenibacillus tianmuensis</name>
    <dbReference type="NCBI Taxonomy" id="624147"/>
    <lineage>
        <taxon>Bacteria</taxon>
        <taxon>Bacillati</taxon>
        <taxon>Bacillota</taxon>
        <taxon>Bacilli</taxon>
        <taxon>Bacillales</taxon>
        <taxon>Paenibacillaceae</taxon>
        <taxon>Paenibacillus</taxon>
    </lineage>
</organism>
<dbReference type="Proteomes" id="UP000198601">
    <property type="component" value="Unassembled WGS sequence"/>
</dbReference>
<reference evidence="3" key="1">
    <citation type="submission" date="2016-10" db="EMBL/GenBank/DDBJ databases">
        <authorList>
            <person name="Varghese N."/>
            <person name="Submissions S."/>
        </authorList>
    </citation>
    <scope>NUCLEOTIDE SEQUENCE [LARGE SCALE GENOMIC DNA]</scope>
    <source>
        <strain evidence="3">CGMCC 1.8946</strain>
    </source>
</reference>
<feature type="chain" id="PRO_5039429673" description="SmpA / OmlA family protein" evidence="1">
    <location>
        <begin position="20"/>
        <end position="164"/>
    </location>
</feature>
<dbReference type="AlphaFoldDB" id="A0A1G4R897"/>
<keyword evidence="1" id="KW-0732">Signal</keyword>
<keyword evidence="3" id="KW-1185">Reference proteome</keyword>
<evidence type="ECO:0008006" key="4">
    <source>
        <dbReference type="Google" id="ProtNLM"/>
    </source>
</evidence>
<dbReference type="RefSeq" id="WP_090670846.1">
    <property type="nucleotide sequence ID" value="NZ_FMTT01000012.1"/>
</dbReference>
<dbReference type="PROSITE" id="PS51257">
    <property type="entry name" value="PROKAR_LIPOPROTEIN"/>
    <property type="match status" value="1"/>
</dbReference>
<gene>
    <name evidence="2" type="ORF">SAMN04487970_101299</name>
</gene>